<name>A0ABZ2QHC1_9ACTN</name>
<dbReference type="InterPro" id="IPR024996">
    <property type="entry name" value="RNaseH_pPIWI_RE"/>
</dbReference>
<sequence>MAAKYRDTSRAAYLLKPDAAPWTARYRALPSPEQWHESVLELCNLGRAPKAEPYRTAPVARFNGVLQTLAPDLIVRGRPRDPHQLAEDFWLYAPYDVPHPLPADTLDRLNGAWLQDLRPEPEHHRAVLDTYTELRACPPQWQDVTVDLLGCPTTDGGTAAPRDRQYQLATDALARRILALGPYEHSAGSLHFRAVPRGPRQQGAELLSQPLSHVVKGREWWFSIVINISLHTVPFDPRPRLHLHTGVRRWATRLDAKKQRLRLPYGRDTSVYLLPGIPWLPGTPTSDRYAVARLTWDRGTQGYAWKNNGPAQILGRLTLNCPFPDPVSLLTEPEAWIGDGDGTRASVVHSTHMGAHGIGAGLMSHQRSQIVEWAEQALPEQMRRVPSLSRASVGSSAPANARPKPKAAEKAAEAEREALARRTALAVAARINEGQDPAEAVEGSGDACLVEARLLWQSPTFRDAAVEALADVLGLDGDGGRPEPVTAEEVYELATPGSPVILEWKSPELTLRLHCLRTTGGITDTLGIDPKARPRGKALEAGINTRRKAAEAFLTDDGADPLHPGFALVEIDRQQDFAHRLDDPKYALRLGCADAGVLTQFALVPKKAKGHNTEKNLSHRVRSGWEDALRQYGVRVLPEHTLGEAIPEGLRYVATYMVKRRKDGPTRLPRHTPVAVMVTPLAPGSGLAAVTGWDERTGRWIPYPRFLLGLVKTAEIPEVSEPTETESGTAMDAEAATVVPRQRSKYRFWQQNMDEQRRATARYLQKMVRSLRGRPTALLTHSQNSRLHWPWLQDGRTERDLIKTGHAQPVGLDPDLRLIRVRTAAGRETPQWWGNAAPGEVNGLPQGLWVEDEDAAWSSGRIFYSTTPKAGTFRDSAVEADKIAPRPLRQGPNKGKPTIDTHIPAWNPGLVEIAVLGCHPDAGDSPEALALAVHQLRQAPDYLDALSLPLPLHLASLAQHYVLPTVAEREAEAEEGSLQEPATAEVEGSANGQRVVAALGVIAASADTEPAGLDPECAEEPGLAQAPEDEQLTLFS</sequence>
<organism evidence="5 6">
    <name type="scientific">Streptomyces sirii</name>
    <dbReference type="NCBI Taxonomy" id="3127701"/>
    <lineage>
        <taxon>Bacteria</taxon>
        <taxon>Bacillati</taxon>
        <taxon>Actinomycetota</taxon>
        <taxon>Actinomycetes</taxon>
        <taxon>Kitasatosporales</taxon>
        <taxon>Streptomycetaceae</taxon>
        <taxon>Streptomyces</taxon>
    </lineage>
</organism>
<dbReference type="Pfam" id="PF13032">
    <property type="entry name" value="RNaseH_pPIWI_RE"/>
    <property type="match status" value="1"/>
</dbReference>
<proteinExistence type="predicted"/>
<feature type="domain" description="pPIWI-RE RNaseH" evidence="2">
    <location>
        <begin position="652"/>
        <end position="964"/>
    </location>
</feature>
<dbReference type="InterPro" id="IPR025085">
    <property type="entry name" value="pPIWI_RE_X"/>
</dbReference>
<reference evidence="5 6" key="1">
    <citation type="submission" date="2024-03" db="EMBL/GenBank/DDBJ databases">
        <title>The complete genome of Streptomyces sirii sp.nov.</title>
        <authorList>
            <person name="Zakalyukina Y.V."/>
            <person name="Belik A.R."/>
            <person name="Biryukov M.V."/>
            <person name="Baturina O.A."/>
            <person name="Kabilov M.R."/>
        </authorList>
    </citation>
    <scope>NUCLEOTIDE SEQUENCE [LARGE SCALE GENOMIC DNA]</scope>
    <source>
        <strain evidence="5 6">BP-8</strain>
    </source>
</reference>
<feature type="region of interest" description="Disordered" evidence="1">
    <location>
        <begin position="1009"/>
        <end position="1036"/>
    </location>
</feature>
<evidence type="ECO:0000313" key="6">
    <source>
        <dbReference type="Proteomes" id="UP001626628"/>
    </source>
</evidence>
<feature type="compositionally biased region" description="Basic and acidic residues" evidence="1">
    <location>
        <begin position="406"/>
        <end position="415"/>
    </location>
</feature>
<feature type="domain" description="pPIWI-RE module N-terminal" evidence="3">
    <location>
        <begin position="12"/>
        <end position="428"/>
    </location>
</feature>
<gene>
    <name evidence="5" type="ORF">WAB15_07950</name>
</gene>
<evidence type="ECO:0000259" key="4">
    <source>
        <dbReference type="Pfam" id="PF18157"/>
    </source>
</evidence>
<keyword evidence="6" id="KW-1185">Reference proteome</keyword>
<dbReference type="Pfam" id="PF18157">
    <property type="entry name" value="MID_pPIWI_RE"/>
    <property type="match status" value="1"/>
</dbReference>
<feature type="domain" description="Prokaryotic pPIWI-RE MID" evidence="4">
    <location>
        <begin position="503"/>
        <end position="640"/>
    </location>
</feature>
<dbReference type="InterPro" id="IPR040496">
    <property type="entry name" value="MID_pPIWI_RE"/>
</dbReference>
<protein>
    <submittedName>
        <fullName evidence="5">DUF3962 domain-containing protein</fullName>
    </submittedName>
</protein>
<dbReference type="EMBL" id="CP147982">
    <property type="protein sequence ID" value="WXK75912.1"/>
    <property type="molecule type" value="Genomic_DNA"/>
</dbReference>
<evidence type="ECO:0000259" key="3">
    <source>
        <dbReference type="Pfam" id="PF13111"/>
    </source>
</evidence>
<dbReference type="Pfam" id="PF13111">
    <property type="entry name" value="pPIWI_RE_X"/>
    <property type="match status" value="1"/>
</dbReference>
<evidence type="ECO:0000259" key="2">
    <source>
        <dbReference type="Pfam" id="PF13032"/>
    </source>
</evidence>
<feature type="region of interest" description="Disordered" evidence="1">
    <location>
        <begin position="384"/>
        <end position="415"/>
    </location>
</feature>
<accession>A0ABZ2QHC1</accession>
<dbReference type="Proteomes" id="UP001626628">
    <property type="component" value="Chromosome"/>
</dbReference>
<dbReference type="RefSeq" id="WP_407285811.1">
    <property type="nucleotide sequence ID" value="NZ_CP147982.1"/>
</dbReference>
<feature type="compositionally biased region" description="Acidic residues" evidence="1">
    <location>
        <begin position="1027"/>
        <end position="1036"/>
    </location>
</feature>
<evidence type="ECO:0000313" key="5">
    <source>
        <dbReference type="EMBL" id="WXK75912.1"/>
    </source>
</evidence>
<evidence type="ECO:0000256" key="1">
    <source>
        <dbReference type="SAM" id="MobiDB-lite"/>
    </source>
</evidence>